<dbReference type="InterPro" id="IPR039098">
    <property type="entry name" value="TINF2"/>
</dbReference>
<organism evidence="3 4">
    <name type="scientific">Coilia grayii</name>
    <name type="common">Gray's grenadier anchovy</name>
    <dbReference type="NCBI Taxonomy" id="363190"/>
    <lineage>
        <taxon>Eukaryota</taxon>
        <taxon>Metazoa</taxon>
        <taxon>Chordata</taxon>
        <taxon>Craniata</taxon>
        <taxon>Vertebrata</taxon>
        <taxon>Euteleostomi</taxon>
        <taxon>Actinopterygii</taxon>
        <taxon>Neopterygii</taxon>
        <taxon>Teleostei</taxon>
        <taxon>Clupei</taxon>
        <taxon>Clupeiformes</taxon>
        <taxon>Clupeoidei</taxon>
        <taxon>Engraulidae</taxon>
        <taxon>Coilinae</taxon>
        <taxon>Coilia</taxon>
    </lineage>
</organism>
<gene>
    <name evidence="3" type="ORF">ACEWY4_025259</name>
</gene>
<dbReference type="CDD" id="cd11657">
    <property type="entry name" value="TIN2_N"/>
    <property type="match status" value="1"/>
</dbReference>
<feature type="compositionally biased region" description="Basic residues" evidence="1">
    <location>
        <begin position="468"/>
        <end position="481"/>
    </location>
</feature>
<evidence type="ECO:0000313" key="4">
    <source>
        <dbReference type="Proteomes" id="UP001591681"/>
    </source>
</evidence>
<evidence type="ECO:0000313" key="3">
    <source>
        <dbReference type="EMBL" id="KAL2079515.1"/>
    </source>
</evidence>
<feature type="region of interest" description="Disordered" evidence="1">
    <location>
        <begin position="400"/>
        <end position="426"/>
    </location>
</feature>
<dbReference type="InterPro" id="IPR029400">
    <property type="entry name" value="TINF2_N"/>
</dbReference>
<keyword evidence="4" id="KW-1185">Reference proteome</keyword>
<feature type="compositionally biased region" description="Basic and acidic residues" evidence="1">
    <location>
        <begin position="222"/>
        <end position="232"/>
    </location>
</feature>
<dbReference type="AlphaFoldDB" id="A0ABD1IZP5"/>
<feature type="compositionally biased region" description="Basic and acidic residues" evidence="1">
    <location>
        <begin position="282"/>
        <end position="299"/>
    </location>
</feature>
<feature type="compositionally biased region" description="Basic and acidic residues" evidence="1">
    <location>
        <begin position="335"/>
        <end position="347"/>
    </location>
</feature>
<feature type="domain" description="TERF1-interacting nuclear factor 2 N-terminal" evidence="2">
    <location>
        <begin position="6"/>
        <end position="154"/>
    </location>
</feature>
<feature type="compositionally biased region" description="Basic and acidic residues" evidence="1">
    <location>
        <begin position="400"/>
        <end position="418"/>
    </location>
</feature>
<evidence type="ECO:0000259" key="2">
    <source>
        <dbReference type="Pfam" id="PF14973"/>
    </source>
</evidence>
<comment type="caution">
    <text evidence="3">The sequence shown here is derived from an EMBL/GenBank/DDBJ whole genome shotgun (WGS) entry which is preliminary data.</text>
</comment>
<dbReference type="Pfam" id="PF14973">
    <property type="entry name" value="TINF2_N"/>
    <property type="match status" value="1"/>
</dbReference>
<proteinExistence type="predicted"/>
<reference evidence="3 4" key="1">
    <citation type="submission" date="2024-09" db="EMBL/GenBank/DDBJ databases">
        <title>A chromosome-level genome assembly of Gray's grenadier anchovy, Coilia grayii.</title>
        <authorList>
            <person name="Fu Z."/>
        </authorList>
    </citation>
    <scope>NUCLEOTIDE SEQUENCE [LARGE SCALE GENOMIC DNA]</scope>
    <source>
        <strain evidence="3">G4</strain>
        <tissue evidence="3">Muscle</tissue>
    </source>
</reference>
<feature type="region of interest" description="Disordered" evidence="1">
    <location>
        <begin position="210"/>
        <end position="370"/>
    </location>
</feature>
<feature type="compositionally biased region" description="Basic residues" evidence="1">
    <location>
        <begin position="348"/>
        <end position="358"/>
    </location>
</feature>
<dbReference type="EMBL" id="JBHFQA010000022">
    <property type="protein sequence ID" value="KAL2079515.1"/>
    <property type="molecule type" value="Genomic_DNA"/>
</dbReference>
<accession>A0ABD1IZP5</accession>
<sequence>MSAAMWKVMTQRDVTQYGRVEEFITSLLDSVPALLTYRHYAKLALGLRSRLILELCRRPEAPDRKVILSHLERVVALMQSAPNKQRKDLKVEMAVRNFQNLVPILLDDPEERELFFQEDFPEQYGAQFDKALEKLMWELLIRLDQLLPVPDLAQTVSWLGNTPPVLDECGKLANQPQVLRTLLQHEICLGHTGSAASLLPTTGDVILSSLSLPPSGQLQETHQQRQETHHQGSGETCAGTRADFPSPPKSRLRRTRRTRSPIAPVIGSISLRDIQSAGTGARVEEERSGQPRVTLRSDGEEPSAAPQAFTQIKPRTRSKPVKAAVEEDTPVQGQDEPHRVVREDSKAPRKRGRPRKSRAPQGQELKNKCDEKGRDWTSLLRSCQERQLRVVVRRLDTTEAMRSRDSGDTDASRERDDSATAAAMRSCSARQLRVIVQRLDVSSPAIQALLNRPPAAASKERRVSLSTKTRRHVTVRKRKRKDSSSSPEKTLLSSKDKE</sequence>
<protein>
    <recommendedName>
        <fullName evidence="2">TERF1-interacting nuclear factor 2 N-terminal domain-containing protein</fullName>
    </recommendedName>
</protein>
<feature type="compositionally biased region" description="Low complexity" evidence="1">
    <location>
        <begin position="484"/>
        <end position="498"/>
    </location>
</feature>
<dbReference type="PANTHER" id="PTHR15512:SF0">
    <property type="entry name" value="TERF1-INTERACTING NUCLEAR FACTOR 2"/>
    <property type="match status" value="1"/>
</dbReference>
<feature type="region of interest" description="Disordered" evidence="1">
    <location>
        <begin position="452"/>
        <end position="498"/>
    </location>
</feature>
<evidence type="ECO:0000256" key="1">
    <source>
        <dbReference type="SAM" id="MobiDB-lite"/>
    </source>
</evidence>
<dbReference type="PANTHER" id="PTHR15512">
    <property type="entry name" value="TERF1-INTERACTING NUCLEAR FACTOR 2"/>
    <property type="match status" value="1"/>
</dbReference>
<feature type="compositionally biased region" description="Low complexity" evidence="1">
    <location>
        <begin position="210"/>
        <end position="221"/>
    </location>
</feature>
<feature type="compositionally biased region" description="Basic residues" evidence="1">
    <location>
        <begin position="250"/>
        <end position="259"/>
    </location>
</feature>
<name>A0ABD1IZP5_9TELE</name>
<dbReference type="Proteomes" id="UP001591681">
    <property type="component" value="Unassembled WGS sequence"/>
</dbReference>